<organism evidence="1 2">
    <name type="scientific">Protea cynaroides</name>
    <dbReference type="NCBI Taxonomy" id="273540"/>
    <lineage>
        <taxon>Eukaryota</taxon>
        <taxon>Viridiplantae</taxon>
        <taxon>Streptophyta</taxon>
        <taxon>Embryophyta</taxon>
        <taxon>Tracheophyta</taxon>
        <taxon>Spermatophyta</taxon>
        <taxon>Magnoliopsida</taxon>
        <taxon>Proteales</taxon>
        <taxon>Proteaceae</taxon>
        <taxon>Protea</taxon>
    </lineage>
</organism>
<name>A0A9Q0K5M3_9MAGN</name>
<reference evidence="1" key="1">
    <citation type="journal article" date="2023" name="Plant J.">
        <title>The genome of the king protea, Protea cynaroides.</title>
        <authorList>
            <person name="Chang J."/>
            <person name="Duong T.A."/>
            <person name="Schoeman C."/>
            <person name="Ma X."/>
            <person name="Roodt D."/>
            <person name="Barker N."/>
            <person name="Li Z."/>
            <person name="Van de Peer Y."/>
            <person name="Mizrachi E."/>
        </authorList>
    </citation>
    <scope>NUCLEOTIDE SEQUENCE</scope>
    <source>
        <tissue evidence="1">Young leaves</tissue>
    </source>
</reference>
<dbReference type="Proteomes" id="UP001141806">
    <property type="component" value="Unassembled WGS sequence"/>
</dbReference>
<evidence type="ECO:0000313" key="2">
    <source>
        <dbReference type="Proteomes" id="UP001141806"/>
    </source>
</evidence>
<accession>A0A9Q0K5M3</accession>
<dbReference type="AlphaFoldDB" id="A0A9Q0K5M3"/>
<comment type="caution">
    <text evidence="1">The sequence shown here is derived from an EMBL/GenBank/DDBJ whole genome shotgun (WGS) entry which is preliminary data.</text>
</comment>
<protein>
    <submittedName>
        <fullName evidence="1">Uncharacterized protein</fullName>
    </submittedName>
</protein>
<sequence>MPPSFSIQQNHNSPRLSLSFPTSLLLQPAAISTFSRFLPTAAASLLVSSTRSHSLSIFFSLSASQLSIETYFFSLTPSQLSAETPLSLTSFPLSIFLFSLLADSLTTLQIFSPSSFPSLSPFPK</sequence>
<dbReference type="EMBL" id="JAMYWD010000008">
    <property type="protein sequence ID" value="KAJ4962885.1"/>
    <property type="molecule type" value="Genomic_DNA"/>
</dbReference>
<proteinExistence type="predicted"/>
<gene>
    <name evidence="1" type="ORF">NE237_022824</name>
</gene>
<evidence type="ECO:0000313" key="1">
    <source>
        <dbReference type="EMBL" id="KAJ4962885.1"/>
    </source>
</evidence>
<keyword evidence="2" id="KW-1185">Reference proteome</keyword>